<evidence type="ECO:0000256" key="2">
    <source>
        <dbReference type="ARBA" id="ARBA00022723"/>
    </source>
</evidence>
<dbReference type="STRING" id="984485.A0A1E4RNR5"/>
<dbReference type="PANTHER" id="PTHR11404">
    <property type="entry name" value="SUPEROXIDE DISMUTASE 2"/>
    <property type="match status" value="1"/>
</dbReference>
<dbReference type="InterPro" id="IPR019832">
    <property type="entry name" value="Mn/Fe_SOD_C"/>
</dbReference>
<feature type="domain" description="Manganese/iron superoxide dismutase N-terminal" evidence="8">
    <location>
        <begin position="11"/>
        <end position="89"/>
    </location>
</feature>
<dbReference type="InterPro" id="IPR036314">
    <property type="entry name" value="SOD_C_sf"/>
</dbReference>
<dbReference type="SUPFAM" id="SSF46609">
    <property type="entry name" value="Fe,Mn superoxide dismutase (SOD), N-terminal domain"/>
    <property type="match status" value="1"/>
</dbReference>
<evidence type="ECO:0000256" key="6">
    <source>
        <dbReference type="PIRSR" id="PIRSR000349-1"/>
    </source>
</evidence>
<name>A0A1E4RNR5_9ASCO</name>
<dbReference type="Proteomes" id="UP000095085">
    <property type="component" value="Unassembled WGS sequence"/>
</dbReference>
<evidence type="ECO:0000313" key="10">
    <source>
        <dbReference type="EMBL" id="ODV68841.1"/>
    </source>
</evidence>
<accession>A0A1E4RNR5</accession>
<comment type="function">
    <text evidence="7">Destroys radicals which are normally produced within the cells and which are toxic to biological systems.</text>
</comment>
<evidence type="ECO:0000256" key="3">
    <source>
        <dbReference type="ARBA" id="ARBA00022862"/>
    </source>
</evidence>
<dbReference type="FunFam" id="3.55.40.20:FF:000004">
    <property type="entry name" value="Superoxide dismutase [Fe]"/>
    <property type="match status" value="1"/>
</dbReference>
<dbReference type="InterPro" id="IPR019831">
    <property type="entry name" value="Mn/Fe_SOD_N"/>
</dbReference>
<dbReference type="EC" id="1.15.1.1" evidence="7"/>
<dbReference type="InterPro" id="IPR001189">
    <property type="entry name" value="Mn/Fe_SOD"/>
</dbReference>
<dbReference type="PRINTS" id="PR01703">
    <property type="entry name" value="MNSODISMTASE"/>
</dbReference>
<dbReference type="Gene3D" id="1.10.287.990">
    <property type="entry name" value="Fe,Mn superoxide dismutase (SOD) domain"/>
    <property type="match status" value="1"/>
</dbReference>
<dbReference type="EMBL" id="KV454539">
    <property type="protein sequence ID" value="ODV68841.1"/>
    <property type="molecule type" value="Genomic_DNA"/>
</dbReference>
<feature type="binding site" evidence="6">
    <location>
        <position position="169"/>
    </location>
    <ligand>
        <name>Mn(2+)</name>
        <dbReference type="ChEBI" id="CHEBI:29035"/>
    </ligand>
</feature>
<dbReference type="Gene3D" id="3.55.40.20">
    <property type="entry name" value="Iron/manganese superoxide dismutase, C-terminal domain"/>
    <property type="match status" value="1"/>
</dbReference>
<dbReference type="GO" id="GO:0005739">
    <property type="term" value="C:mitochondrion"/>
    <property type="evidence" value="ECO:0007669"/>
    <property type="project" value="TreeGrafter"/>
</dbReference>
<evidence type="ECO:0000313" key="11">
    <source>
        <dbReference type="Proteomes" id="UP000095085"/>
    </source>
</evidence>
<keyword evidence="2 6" id="KW-0479">Metal-binding</keyword>
<feature type="binding site" evidence="6">
    <location>
        <position position="81"/>
    </location>
    <ligand>
        <name>Mn(2+)</name>
        <dbReference type="ChEBI" id="CHEBI:29035"/>
    </ligand>
</feature>
<dbReference type="OrthoDB" id="239262at2759"/>
<feature type="binding site" evidence="6">
    <location>
        <position position="33"/>
    </location>
    <ligand>
        <name>Mn(2+)</name>
        <dbReference type="ChEBI" id="CHEBI:29035"/>
    </ligand>
</feature>
<dbReference type="GO" id="GO:0030145">
    <property type="term" value="F:manganese ion binding"/>
    <property type="evidence" value="ECO:0007669"/>
    <property type="project" value="TreeGrafter"/>
</dbReference>
<evidence type="ECO:0000256" key="4">
    <source>
        <dbReference type="ARBA" id="ARBA00023002"/>
    </source>
</evidence>
<dbReference type="InterPro" id="IPR019833">
    <property type="entry name" value="Mn/Fe_SOD_BS"/>
</dbReference>
<organism evidence="10 11">
    <name type="scientific">Hyphopichia burtonii NRRL Y-1933</name>
    <dbReference type="NCBI Taxonomy" id="984485"/>
    <lineage>
        <taxon>Eukaryota</taxon>
        <taxon>Fungi</taxon>
        <taxon>Dikarya</taxon>
        <taxon>Ascomycota</taxon>
        <taxon>Saccharomycotina</taxon>
        <taxon>Pichiomycetes</taxon>
        <taxon>Debaryomycetaceae</taxon>
        <taxon>Hyphopichia</taxon>
    </lineage>
</organism>
<dbReference type="InterPro" id="IPR036324">
    <property type="entry name" value="Mn/Fe_SOD_N_sf"/>
</dbReference>
<evidence type="ECO:0000256" key="7">
    <source>
        <dbReference type="RuleBase" id="RU000414"/>
    </source>
</evidence>
<keyword evidence="4 7" id="KW-0560">Oxidoreductase</keyword>
<dbReference type="GO" id="GO:0004784">
    <property type="term" value="F:superoxide dismutase activity"/>
    <property type="evidence" value="ECO:0007669"/>
    <property type="project" value="UniProtKB-EC"/>
</dbReference>
<evidence type="ECO:0000256" key="5">
    <source>
        <dbReference type="ARBA" id="ARBA00049204"/>
    </source>
</evidence>
<gene>
    <name evidence="10" type="ORF">HYPBUDRAFT_106111</name>
</gene>
<dbReference type="AlphaFoldDB" id="A0A1E4RNR5"/>
<dbReference type="RefSeq" id="XP_020077908.1">
    <property type="nucleotide sequence ID" value="XM_020218459.1"/>
</dbReference>
<keyword evidence="11" id="KW-1185">Reference proteome</keyword>
<evidence type="ECO:0000259" key="8">
    <source>
        <dbReference type="Pfam" id="PF00081"/>
    </source>
</evidence>
<dbReference type="Pfam" id="PF02777">
    <property type="entry name" value="Sod_Fe_C"/>
    <property type="match status" value="1"/>
</dbReference>
<comment type="catalytic activity">
    <reaction evidence="5 7">
        <text>2 superoxide + 2 H(+) = H2O2 + O2</text>
        <dbReference type="Rhea" id="RHEA:20696"/>
        <dbReference type="ChEBI" id="CHEBI:15378"/>
        <dbReference type="ChEBI" id="CHEBI:15379"/>
        <dbReference type="ChEBI" id="CHEBI:16240"/>
        <dbReference type="ChEBI" id="CHEBI:18421"/>
        <dbReference type="EC" id="1.15.1.1"/>
    </reaction>
</comment>
<dbReference type="GeneID" id="30993009"/>
<proteinExistence type="inferred from homology"/>
<dbReference type="PANTHER" id="PTHR11404:SF6">
    <property type="entry name" value="SUPEROXIDE DISMUTASE [MN], MITOCHONDRIAL"/>
    <property type="match status" value="1"/>
</dbReference>
<feature type="domain" description="Manganese/iron superoxide dismutase C-terminal" evidence="9">
    <location>
        <begin position="104"/>
        <end position="201"/>
    </location>
</feature>
<dbReference type="Pfam" id="PF00081">
    <property type="entry name" value="Sod_Fe_N"/>
    <property type="match status" value="1"/>
</dbReference>
<protein>
    <recommendedName>
        <fullName evidence="7">Superoxide dismutase</fullName>
        <ecNumber evidence="7">1.15.1.1</ecNumber>
    </recommendedName>
</protein>
<feature type="binding site" evidence="6">
    <location>
        <position position="173"/>
    </location>
    <ligand>
        <name>Mn(2+)</name>
        <dbReference type="ChEBI" id="CHEBI:29035"/>
    </ligand>
</feature>
<reference evidence="11" key="1">
    <citation type="submission" date="2016-05" db="EMBL/GenBank/DDBJ databases">
        <title>Comparative genomics of biotechnologically important yeasts.</title>
        <authorList>
            <consortium name="DOE Joint Genome Institute"/>
            <person name="Riley R."/>
            <person name="Haridas S."/>
            <person name="Wolfe K.H."/>
            <person name="Lopes M.R."/>
            <person name="Hittinger C.T."/>
            <person name="Goker M."/>
            <person name="Salamov A."/>
            <person name="Wisecaver J."/>
            <person name="Long T.M."/>
            <person name="Aerts A.L."/>
            <person name="Barry K."/>
            <person name="Choi C."/>
            <person name="Clum A."/>
            <person name="Coughlan A.Y."/>
            <person name="Deshpande S."/>
            <person name="Douglass A.P."/>
            <person name="Hanson S.J."/>
            <person name="Klenk H.-P."/>
            <person name="Labutti K."/>
            <person name="Lapidus A."/>
            <person name="Lindquist E."/>
            <person name="Lipzen A."/>
            <person name="Meier-Kolthoff J.P."/>
            <person name="Ohm R.A."/>
            <person name="Otillar R.P."/>
            <person name="Pangilinan J."/>
            <person name="Peng Y."/>
            <person name="Rokas A."/>
            <person name="Rosa C.A."/>
            <person name="Scheuner C."/>
            <person name="Sibirny A.A."/>
            <person name="Slot J.C."/>
            <person name="Stielow J.B."/>
            <person name="Sun H."/>
            <person name="Kurtzman C.P."/>
            <person name="Blackwell M."/>
            <person name="Grigoriev I.V."/>
            <person name="Jeffries T.W."/>
        </authorList>
    </citation>
    <scope>NUCLEOTIDE SEQUENCE [LARGE SCALE GENOMIC DNA]</scope>
    <source>
        <strain evidence="11">NRRL Y-1933</strain>
    </source>
</reference>
<dbReference type="PROSITE" id="PS00088">
    <property type="entry name" value="SOD_MN"/>
    <property type="match status" value="1"/>
</dbReference>
<dbReference type="PIRSF" id="PIRSF000349">
    <property type="entry name" value="SODismutase"/>
    <property type="match status" value="1"/>
</dbReference>
<dbReference type="SUPFAM" id="SSF54719">
    <property type="entry name" value="Fe,Mn superoxide dismutase (SOD), C-terminal domain"/>
    <property type="match status" value="1"/>
</dbReference>
<evidence type="ECO:0000259" key="9">
    <source>
        <dbReference type="Pfam" id="PF02777"/>
    </source>
</evidence>
<dbReference type="InterPro" id="IPR050265">
    <property type="entry name" value="Fe/Mn_Superoxide_Dismutase"/>
</dbReference>
<keyword evidence="3" id="KW-0049">Antioxidant</keyword>
<comment type="similarity">
    <text evidence="1 7">Belongs to the iron/manganese superoxide dismutase family.</text>
</comment>
<sequence length="206" mass="23264">MSLANREKVVLPKLDWSYDALEPYISGQINEIHHSKHHQTYVNGYNKSIEELIESEIEGNVTRTVELQKNVNFFAGGHANHVLFWKSLSPTSQYGGQLPSSGSKFSQQVISQYGSFDKLIELVNGKLAGIQGSGWAFLVKNLDEGVLQVVTTANQDTVTGNLVPLLAIDAWEHAYYLQYQNAKLDYFKAIWNVINWTQAEQKYINL</sequence>
<evidence type="ECO:0000256" key="1">
    <source>
        <dbReference type="ARBA" id="ARBA00008714"/>
    </source>
</evidence>
<dbReference type="FunFam" id="1.10.287.990:FF:000001">
    <property type="entry name" value="Superoxide dismutase"/>
    <property type="match status" value="1"/>
</dbReference>